<proteinExistence type="predicted"/>
<dbReference type="RefSeq" id="WP_343843659.1">
    <property type="nucleotide sequence ID" value="NZ_BAAADO010000009.1"/>
</dbReference>
<organism evidence="1 2">
    <name type="scientific">Salinibacillus aidingensis</name>
    <dbReference type="NCBI Taxonomy" id="237684"/>
    <lineage>
        <taxon>Bacteria</taxon>
        <taxon>Bacillati</taxon>
        <taxon>Bacillota</taxon>
        <taxon>Bacilli</taxon>
        <taxon>Bacillales</taxon>
        <taxon>Bacillaceae</taxon>
        <taxon>Salinibacillus</taxon>
    </lineage>
</organism>
<evidence type="ECO:0008006" key="3">
    <source>
        <dbReference type="Google" id="ProtNLM"/>
    </source>
</evidence>
<dbReference type="Proteomes" id="UP001500880">
    <property type="component" value="Unassembled WGS sequence"/>
</dbReference>
<keyword evidence="2" id="KW-1185">Reference proteome</keyword>
<dbReference type="EMBL" id="BAAADO010000009">
    <property type="protein sequence ID" value="GAA0503205.1"/>
    <property type="molecule type" value="Genomic_DNA"/>
</dbReference>
<evidence type="ECO:0000313" key="1">
    <source>
        <dbReference type="EMBL" id="GAA0503205.1"/>
    </source>
</evidence>
<dbReference type="InterPro" id="IPR046882">
    <property type="entry name" value="Sp-DndD"/>
</dbReference>
<reference evidence="1 2" key="1">
    <citation type="journal article" date="2019" name="Int. J. Syst. Evol. Microbiol.">
        <title>The Global Catalogue of Microorganisms (GCM) 10K type strain sequencing project: providing services to taxonomists for standard genome sequencing and annotation.</title>
        <authorList>
            <consortium name="The Broad Institute Genomics Platform"/>
            <consortium name="The Broad Institute Genome Sequencing Center for Infectious Disease"/>
            <person name="Wu L."/>
            <person name="Ma J."/>
        </authorList>
    </citation>
    <scope>NUCLEOTIDE SEQUENCE [LARGE SCALE GENOMIC DNA]</scope>
    <source>
        <strain evidence="1 2">JCM 12389</strain>
    </source>
</reference>
<gene>
    <name evidence="1" type="ORF">GCM10008986_33550</name>
</gene>
<sequence length="60" mass="7139">MKEVKRREIELLAKTAYDNDVPLKLAKDLLKTAEKLSYENHTQGSRVKEYQDLIYFHSRN</sequence>
<protein>
    <recommendedName>
        <fullName evidence="3">Spo0E like sporulation regulatory protein</fullName>
    </recommendedName>
</protein>
<accession>A0ABN1BQE0</accession>
<comment type="caution">
    <text evidence="1">The sequence shown here is derived from an EMBL/GenBank/DDBJ whole genome shotgun (WGS) entry which is preliminary data.</text>
</comment>
<dbReference type="Pfam" id="PF20306">
    <property type="entry name" value="Sp-DndD"/>
    <property type="match status" value="1"/>
</dbReference>
<name>A0ABN1BQE0_9BACI</name>
<evidence type="ECO:0000313" key="2">
    <source>
        <dbReference type="Proteomes" id="UP001500880"/>
    </source>
</evidence>